<proteinExistence type="predicted"/>
<evidence type="ECO:0000313" key="1">
    <source>
        <dbReference type="EMBL" id="CEK65730.1"/>
    </source>
</evidence>
<sequence length="51" mass="6132">MFTTRTLFTSSQQKYAESYYIQKLQDVNWKNVSSLPLEMRKMYSFGDKKNV</sequence>
<organism evidence="1">
    <name type="scientific">Arion vulgaris</name>
    <dbReference type="NCBI Taxonomy" id="1028688"/>
    <lineage>
        <taxon>Eukaryota</taxon>
        <taxon>Metazoa</taxon>
        <taxon>Spiralia</taxon>
        <taxon>Lophotrochozoa</taxon>
        <taxon>Mollusca</taxon>
        <taxon>Gastropoda</taxon>
        <taxon>Heterobranchia</taxon>
        <taxon>Euthyneura</taxon>
        <taxon>Panpulmonata</taxon>
        <taxon>Eupulmonata</taxon>
        <taxon>Stylommatophora</taxon>
        <taxon>Helicina</taxon>
        <taxon>Arionoidea</taxon>
        <taxon>Arionidae</taxon>
        <taxon>Arion</taxon>
    </lineage>
</organism>
<dbReference type="AlphaFoldDB" id="A0A0B6ZDB8"/>
<accession>A0A0B6ZDB8</accession>
<gene>
    <name evidence="1" type="primary">ORF56039</name>
</gene>
<name>A0A0B6ZDB8_9EUPU</name>
<reference evidence="1" key="1">
    <citation type="submission" date="2014-12" db="EMBL/GenBank/DDBJ databases">
        <title>Insight into the proteome of Arion vulgaris.</title>
        <authorList>
            <person name="Aradska J."/>
            <person name="Bulat T."/>
            <person name="Smidak R."/>
            <person name="Sarate P."/>
            <person name="Gangsoo J."/>
            <person name="Sialana F."/>
            <person name="Bilban M."/>
            <person name="Lubec G."/>
        </authorList>
    </citation>
    <scope>NUCLEOTIDE SEQUENCE</scope>
    <source>
        <tissue evidence="1">Skin</tissue>
    </source>
</reference>
<dbReference type="EMBL" id="HACG01018865">
    <property type="protein sequence ID" value="CEK65730.1"/>
    <property type="molecule type" value="Transcribed_RNA"/>
</dbReference>
<protein>
    <submittedName>
        <fullName evidence="1">Uncharacterized protein</fullName>
    </submittedName>
</protein>